<reference evidence="1 2" key="1">
    <citation type="journal article" date="2016" name="Nat. Commun.">
        <title>Thousands of microbial genomes shed light on interconnected biogeochemical processes in an aquifer system.</title>
        <authorList>
            <person name="Anantharaman K."/>
            <person name="Brown C.T."/>
            <person name="Hug L.A."/>
            <person name="Sharon I."/>
            <person name="Castelle C.J."/>
            <person name="Probst A.J."/>
            <person name="Thomas B.C."/>
            <person name="Singh A."/>
            <person name="Wilkins M.J."/>
            <person name="Karaoz U."/>
            <person name="Brodie E.L."/>
            <person name="Williams K.H."/>
            <person name="Hubbard S.S."/>
            <person name="Banfield J.F."/>
        </authorList>
    </citation>
    <scope>NUCLEOTIDE SEQUENCE [LARGE SCALE GENOMIC DNA]</scope>
</reference>
<dbReference type="EMBL" id="MFJR01000014">
    <property type="protein sequence ID" value="OGG26001.1"/>
    <property type="molecule type" value="Genomic_DNA"/>
</dbReference>
<sequence length="381" mass="42791">MLPDQGRGGIEVSQLPPIDILREVARSGERIVRREQVLLQDIVAEGIIIDEQHANDLGREMLGPWGQTQPVLLRARIGGQTNNDVVFDVLDGFHRVEGIKSVKPTWKEEGTTVYSTVLYGCSDEEMYDQRILAANSVKSVKYARVASWMKGAWAQTPWREKLTVTQAFGLTQNDSSGRSFGLNETELDEVKEWVRKKAQTWLSPIGTIYQNLRTVDAAAPDLVLRVRIGSFGKGQLALTPSQLEAIVETFPLEYDLQRRVAGYATSESLSTEEIRSLLVKLRSYPEVTNEILDKELKPGKWNQVVTSSGVLRGVIYSRGKEGPSYNRTSILRMIGQTRNYVVNSDLPEELKLIVLAELDAIKTHLRKTGQAGERKDIKKRK</sequence>
<organism evidence="1 2">
    <name type="scientific">Candidatus Gottesmanbacteria bacterium RIFCSPLOWO2_01_FULL_39_12b</name>
    <dbReference type="NCBI Taxonomy" id="1798388"/>
    <lineage>
        <taxon>Bacteria</taxon>
        <taxon>Candidatus Gottesmaniibacteriota</taxon>
    </lineage>
</organism>
<dbReference type="Proteomes" id="UP000176609">
    <property type="component" value="Unassembled WGS sequence"/>
</dbReference>
<gene>
    <name evidence="1" type="ORF">A2960_05600</name>
</gene>
<comment type="caution">
    <text evidence="1">The sequence shown here is derived from an EMBL/GenBank/DDBJ whole genome shotgun (WGS) entry which is preliminary data.</text>
</comment>
<protein>
    <submittedName>
        <fullName evidence="1">Uncharacterized protein</fullName>
    </submittedName>
</protein>
<evidence type="ECO:0000313" key="2">
    <source>
        <dbReference type="Proteomes" id="UP000176609"/>
    </source>
</evidence>
<evidence type="ECO:0000313" key="1">
    <source>
        <dbReference type="EMBL" id="OGG26001.1"/>
    </source>
</evidence>
<proteinExistence type="predicted"/>
<name>A0A1F6AMU0_9BACT</name>
<accession>A0A1F6AMU0</accession>
<dbReference type="AlphaFoldDB" id="A0A1F6AMU0"/>